<reference evidence="1 2" key="1">
    <citation type="submission" date="2019-05" db="EMBL/GenBank/DDBJ databases">
        <title>Nakamurella sp. N5BH11, whole genome shotgun sequence.</title>
        <authorList>
            <person name="Tuo L."/>
        </authorList>
    </citation>
    <scope>NUCLEOTIDE SEQUENCE [LARGE SCALE GENOMIC DNA]</scope>
    <source>
        <strain evidence="1 2">N5BH11</strain>
    </source>
</reference>
<name>A0A4U6QAS2_9ACTN</name>
<dbReference type="InterPro" id="IPR048167">
    <property type="entry name" value="AQJ64_40280-like"/>
</dbReference>
<dbReference type="OrthoDB" id="4286537at2"/>
<evidence type="ECO:0000313" key="2">
    <source>
        <dbReference type="Proteomes" id="UP000306985"/>
    </source>
</evidence>
<gene>
    <name evidence="1" type="ORF">FDO65_19760</name>
</gene>
<proteinExistence type="predicted"/>
<dbReference type="NCBIfam" id="NF041588">
    <property type="entry name" value="AQJ64_40280_fam"/>
    <property type="match status" value="1"/>
</dbReference>
<accession>A0A4U6QAS2</accession>
<organism evidence="1 2">
    <name type="scientific">Nakamurella flava</name>
    <dbReference type="NCBI Taxonomy" id="2576308"/>
    <lineage>
        <taxon>Bacteria</taxon>
        <taxon>Bacillati</taxon>
        <taxon>Actinomycetota</taxon>
        <taxon>Actinomycetes</taxon>
        <taxon>Nakamurellales</taxon>
        <taxon>Nakamurellaceae</taxon>
        <taxon>Nakamurella</taxon>
    </lineage>
</organism>
<evidence type="ECO:0000313" key="1">
    <source>
        <dbReference type="EMBL" id="TKV57050.1"/>
    </source>
</evidence>
<keyword evidence="2" id="KW-1185">Reference proteome</keyword>
<protein>
    <submittedName>
        <fullName evidence="1">Amine oxidase</fullName>
    </submittedName>
</protein>
<comment type="caution">
    <text evidence="1">The sequence shown here is derived from an EMBL/GenBank/DDBJ whole genome shotgun (WGS) entry which is preliminary data.</text>
</comment>
<dbReference type="AlphaFoldDB" id="A0A4U6QAS2"/>
<dbReference type="Proteomes" id="UP000306985">
    <property type="component" value="Unassembled WGS sequence"/>
</dbReference>
<dbReference type="EMBL" id="SZZH01000006">
    <property type="protein sequence ID" value="TKV57050.1"/>
    <property type="molecule type" value="Genomic_DNA"/>
</dbReference>
<dbReference type="RefSeq" id="WP_137451436.1">
    <property type="nucleotide sequence ID" value="NZ_SZZH01000006.1"/>
</dbReference>
<sequence>MPAPPDRAAIGWVDARRRQPRDGQLVLAAITGRYPPEPGRSPSPDDDFWLVLPMHFCAVHVIEPGDPVLHDCYLDADRVVRFPAGSGHGGEEVTHWATLPGLPGRTESQIVGAAVGPALAAAVDPTGPDAPSG</sequence>